<evidence type="ECO:0000256" key="1">
    <source>
        <dbReference type="SAM" id="Phobius"/>
    </source>
</evidence>
<keyword evidence="1" id="KW-0812">Transmembrane</keyword>
<feature type="signal peptide" evidence="2">
    <location>
        <begin position="1"/>
        <end position="19"/>
    </location>
</feature>
<dbReference type="PANTHER" id="PTHR21879">
    <property type="entry name" value="FI03362P-RELATED-RELATED"/>
    <property type="match status" value="1"/>
</dbReference>
<dbReference type="PANTHER" id="PTHR21879:SF9">
    <property type="entry name" value="OSIRIS 16"/>
    <property type="match status" value="1"/>
</dbReference>
<feature type="chain" id="PRO_5044879249" description="Osiris 16" evidence="2">
    <location>
        <begin position="20"/>
        <end position="239"/>
    </location>
</feature>
<keyword evidence="1" id="KW-1133">Transmembrane helix</keyword>
<dbReference type="AlphaFoldDB" id="A0ABD2MNS7"/>
<dbReference type="Pfam" id="PF07898">
    <property type="entry name" value="DUF1676"/>
    <property type="match status" value="1"/>
</dbReference>
<gene>
    <name evidence="3" type="ORF">HHI36_007168</name>
</gene>
<evidence type="ECO:0000313" key="4">
    <source>
        <dbReference type="Proteomes" id="UP001516400"/>
    </source>
</evidence>
<feature type="transmembrane region" description="Helical" evidence="1">
    <location>
        <begin position="138"/>
        <end position="164"/>
    </location>
</feature>
<reference evidence="3 4" key="1">
    <citation type="journal article" date="2021" name="BMC Biol.">
        <title>Horizontally acquired antibacterial genes associated with adaptive radiation of ladybird beetles.</title>
        <authorList>
            <person name="Li H.S."/>
            <person name="Tang X.F."/>
            <person name="Huang Y.H."/>
            <person name="Xu Z.Y."/>
            <person name="Chen M.L."/>
            <person name="Du X.Y."/>
            <person name="Qiu B.Y."/>
            <person name="Chen P.T."/>
            <person name="Zhang W."/>
            <person name="Slipinski A."/>
            <person name="Escalona H.E."/>
            <person name="Waterhouse R.M."/>
            <person name="Zwick A."/>
            <person name="Pang H."/>
        </authorList>
    </citation>
    <scope>NUCLEOTIDE SEQUENCE [LARGE SCALE GENOMIC DNA]</scope>
    <source>
        <strain evidence="3">SYSU2018</strain>
    </source>
</reference>
<keyword evidence="4" id="KW-1185">Reference proteome</keyword>
<accession>A0ABD2MNS7</accession>
<name>A0ABD2MNS7_9CUCU</name>
<evidence type="ECO:0008006" key="5">
    <source>
        <dbReference type="Google" id="ProtNLM"/>
    </source>
</evidence>
<comment type="caution">
    <text evidence="3">The sequence shown here is derived from an EMBL/GenBank/DDBJ whole genome shotgun (WGS) entry which is preliminary data.</text>
</comment>
<sequence>MFKSTLSYIAIALILGAYCDENVKPEKFSRDCGNSYSLTCLKLDIVTFVDKLSEQDNYSVFPGISLIRENSTSRTNTAEMVSELAREFPNDAEARLDAFLFRKIGGYLNSHTIKLSLWNPSTKEEEVSSRGKDKKNGMGYILAAGAMMKGTLLAIAMGGLAALAGKALMTGMISLLLSAIIGLKSLSGGHGGKQTTYEIISKPVYSHTNTHSTEEHGHYGGYARSLDIPLPLQKNHITS</sequence>
<keyword evidence="1" id="KW-0472">Membrane</keyword>
<protein>
    <recommendedName>
        <fullName evidence="5">Osiris 16</fullName>
    </recommendedName>
</protein>
<keyword evidence="2" id="KW-0732">Signal</keyword>
<organism evidence="3 4">
    <name type="scientific">Cryptolaemus montrouzieri</name>
    <dbReference type="NCBI Taxonomy" id="559131"/>
    <lineage>
        <taxon>Eukaryota</taxon>
        <taxon>Metazoa</taxon>
        <taxon>Ecdysozoa</taxon>
        <taxon>Arthropoda</taxon>
        <taxon>Hexapoda</taxon>
        <taxon>Insecta</taxon>
        <taxon>Pterygota</taxon>
        <taxon>Neoptera</taxon>
        <taxon>Endopterygota</taxon>
        <taxon>Coleoptera</taxon>
        <taxon>Polyphaga</taxon>
        <taxon>Cucujiformia</taxon>
        <taxon>Coccinelloidea</taxon>
        <taxon>Coccinellidae</taxon>
        <taxon>Scymninae</taxon>
        <taxon>Scymnini</taxon>
        <taxon>Cryptolaemus</taxon>
    </lineage>
</organism>
<evidence type="ECO:0000256" key="2">
    <source>
        <dbReference type="SAM" id="SignalP"/>
    </source>
</evidence>
<dbReference type="InterPro" id="IPR012464">
    <property type="entry name" value="DUF1676"/>
</dbReference>
<evidence type="ECO:0000313" key="3">
    <source>
        <dbReference type="EMBL" id="KAL3268035.1"/>
    </source>
</evidence>
<proteinExistence type="predicted"/>
<dbReference type="Proteomes" id="UP001516400">
    <property type="component" value="Unassembled WGS sequence"/>
</dbReference>
<dbReference type="EMBL" id="JABFTP020000021">
    <property type="protein sequence ID" value="KAL3268035.1"/>
    <property type="molecule type" value="Genomic_DNA"/>
</dbReference>